<dbReference type="EMBL" id="JAJNDB010000001">
    <property type="protein sequence ID" value="MCD2193511.1"/>
    <property type="molecule type" value="Genomic_DNA"/>
</dbReference>
<feature type="region of interest" description="Disordered" evidence="1">
    <location>
        <begin position="183"/>
        <end position="211"/>
    </location>
</feature>
<proteinExistence type="predicted"/>
<evidence type="ECO:0000313" key="4">
    <source>
        <dbReference type="Proteomes" id="UP001199469"/>
    </source>
</evidence>
<feature type="compositionally biased region" description="Acidic residues" evidence="1">
    <location>
        <begin position="419"/>
        <end position="431"/>
    </location>
</feature>
<keyword evidence="4" id="KW-1185">Reference proteome</keyword>
<dbReference type="Pfam" id="PF20223">
    <property type="entry name" value="DUF6582"/>
    <property type="match status" value="1"/>
</dbReference>
<dbReference type="InterPro" id="IPR046489">
    <property type="entry name" value="DUF6582"/>
</dbReference>
<name>A0ABS8P7Y1_9PSEU</name>
<dbReference type="InterPro" id="IPR026870">
    <property type="entry name" value="Zinc_ribbon_dom"/>
</dbReference>
<evidence type="ECO:0000313" key="3">
    <source>
        <dbReference type="EMBL" id="MCD2193511.1"/>
    </source>
</evidence>
<feature type="compositionally biased region" description="Basic and acidic residues" evidence="1">
    <location>
        <begin position="202"/>
        <end position="211"/>
    </location>
</feature>
<organism evidence="3 4">
    <name type="scientific">Actinomycetospora endophytica</name>
    <dbReference type="NCBI Taxonomy" id="2291215"/>
    <lineage>
        <taxon>Bacteria</taxon>
        <taxon>Bacillati</taxon>
        <taxon>Actinomycetota</taxon>
        <taxon>Actinomycetes</taxon>
        <taxon>Pseudonocardiales</taxon>
        <taxon>Pseudonocardiaceae</taxon>
        <taxon>Actinomycetospora</taxon>
    </lineage>
</organism>
<feature type="region of interest" description="Disordered" evidence="1">
    <location>
        <begin position="416"/>
        <end position="447"/>
    </location>
</feature>
<feature type="region of interest" description="Disordered" evidence="1">
    <location>
        <begin position="371"/>
        <end position="399"/>
    </location>
</feature>
<gene>
    <name evidence="3" type="ORF">LQ327_08960</name>
</gene>
<dbReference type="Proteomes" id="UP001199469">
    <property type="component" value="Unassembled WGS sequence"/>
</dbReference>
<sequence>MGSIGTIDATFLAPGISHNNREYTPDLIGKAGQRLIERLADPGGLPVTVLTHHGAGDDSAQIAGRIATAALDENGVLSGSVILADTVAGRDMLALTTPDESGRRFLDSMSIRGYWLGDVRTEDREGRTVMTGDDLEIDGVDFTATPGVDAARLAQARRDAEEARGTGRTPLYESIGHAVVHEASDPQKPHGDVTYADPGYQDDGKKRYPLDTKGHTRSAWAYVSMPKNAAKYSSSQLSSVKSKIKAAAKKFGIKLASETKLAEACGQLDELTEAYMAISAMNGPADVNVSAYGIDNLDLTAVAAKLGQATSAALLTLDPDQDNDIDLDDAEGEVDDTEPADDDAVTSICADCGAEIPNDAKFCPSCGAQITDDSDTESARKGPDVAETDSSSDGGTTFSMDDITKLANALAKAIKGDTSDDADSGSEDSQESADKGTPATEAKTETGETDYAALVAAEVAKAKEAMAKEFAPVMAKALAEQRDAIRDELVSSGGSPNRAGMIESLRKEGGMGDQTPIHQLPAQEQDKRRAELWATALDLGGVQRI</sequence>
<evidence type="ECO:0000256" key="1">
    <source>
        <dbReference type="SAM" id="MobiDB-lite"/>
    </source>
</evidence>
<feature type="region of interest" description="Disordered" evidence="1">
    <location>
        <begin position="319"/>
        <end position="343"/>
    </location>
</feature>
<feature type="domain" description="Zinc-ribbon" evidence="2">
    <location>
        <begin position="349"/>
        <end position="369"/>
    </location>
</feature>
<protein>
    <submittedName>
        <fullName evidence="3">Zinc ribbon domain-containing protein</fullName>
    </submittedName>
</protein>
<dbReference type="RefSeq" id="WP_230731731.1">
    <property type="nucleotide sequence ID" value="NZ_JAJNDB010000001.1"/>
</dbReference>
<evidence type="ECO:0000259" key="2">
    <source>
        <dbReference type="Pfam" id="PF13240"/>
    </source>
</evidence>
<accession>A0ABS8P7Y1</accession>
<feature type="compositionally biased region" description="Low complexity" evidence="1">
    <location>
        <begin position="388"/>
        <end position="399"/>
    </location>
</feature>
<reference evidence="3 4" key="1">
    <citation type="submission" date="2021-11" db="EMBL/GenBank/DDBJ databases">
        <title>Draft genome sequence of Actinomycetospora sp. SF1 isolated from the rhizosphere soil.</title>
        <authorList>
            <person name="Duangmal K."/>
            <person name="Chantavorakit T."/>
        </authorList>
    </citation>
    <scope>NUCLEOTIDE SEQUENCE [LARGE SCALE GENOMIC DNA]</scope>
    <source>
        <strain evidence="3 4">TBRC 5722</strain>
    </source>
</reference>
<dbReference type="Pfam" id="PF13240">
    <property type="entry name" value="Zn_Ribbon_1"/>
    <property type="match status" value="1"/>
</dbReference>
<comment type="caution">
    <text evidence="3">The sequence shown here is derived from an EMBL/GenBank/DDBJ whole genome shotgun (WGS) entry which is preliminary data.</text>
</comment>